<dbReference type="PANTHER" id="PTHR31727:SF6">
    <property type="entry name" value="OLEOYL-ACYL CARRIER PROTEIN THIOESTERASE 1, CHLOROPLASTIC"/>
    <property type="match status" value="1"/>
</dbReference>
<keyword evidence="11" id="KW-1185">Reference proteome</keyword>
<dbReference type="PANTHER" id="PTHR31727">
    <property type="entry name" value="OLEOYL-ACYL CARRIER PROTEIN THIOESTERASE 1, CHLOROPLASTIC"/>
    <property type="match status" value="1"/>
</dbReference>
<name>A0A940PCN0_9ENTE</name>
<keyword evidence="6" id="KW-0443">Lipid metabolism</keyword>
<dbReference type="Proteomes" id="UP000674938">
    <property type="component" value="Unassembled WGS sequence"/>
</dbReference>
<dbReference type="Pfam" id="PF01643">
    <property type="entry name" value="Acyl-ACP_TE"/>
    <property type="match status" value="1"/>
</dbReference>
<dbReference type="GO" id="GO:0016297">
    <property type="term" value="F:fatty acyl-[ACP] hydrolase activity"/>
    <property type="evidence" value="ECO:0007669"/>
    <property type="project" value="InterPro"/>
</dbReference>
<proteinExistence type="inferred from homology"/>
<evidence type="ECO:0000259" key="9">
    <source>
        <dbReference type="Pfam" id="PF20791"/>
    </source>
</evidence>
<keyword evidence="2" id="KW-0444">Lipid biosynthesis</keyword>
<organism evidence="10 11">
    <name type="scientific">Vagococcus allomyrinae</name>
    <dbReference type="NCBI Taxonomy" id="2794353"/>
    <lineage>
        <taxon>Bacteria</taxon>
        <taxon>Bacillati</taxon>
        <taxon>Bacillota</taxon>
        <taxon>Bacilli</taxon>
        <taxon>Lactobacillales</taxon>
        <taxon>Enterococcaceae</taxon>
        <taxon>Vagococcus</taxon>
    </lineage>
</organism>
<feature type="domain" description="Acyl-ACP thioesterase-like C-terminal" evidence="9">
    <location>
        <begin position="150"/>
        <end position="243"/>
    </location>
</feature>
<dbReference type="InterPro" id="IPR029069">
    <property type="entry name" value="HotDog_dom_sf"/>
</dbReference>
<dbReference type="AlphaFoldDB" id="A0A940PCN0"/>
<evidence type="ECO:0000256" key="2">
    <source>
        <dbReference type="ARBA" id="ARBA00022516"/>
    </source>
</evidence>
<dbReference type="InterPro" id="IPR002864">
    <property type="entry name" value="Acyl-ACP_thioesterase_NHD"/>
</dbReference>
<evidence type="ECO:0000256" key="4">
    <source>
        <dbReference type="ARBA" id="ARBA00022832"/>
    </source>
</evidence>
<reference evidence="10" key="1">
    <citation type="submission" date="2020-12" db="EMBL/GenBank/DDBJ databases">
        <title>Vagococcus allomyrinae sp. nov. and Enterococcus lavae sp. nov., isolated from the larvae of Allomyrina dichotoma.</title>
        <authorList>
            <person name="Lee S.D."/>
        </authorList>
    </citation>
    <scope>NUCLEOTIDE SEQUENCE</scope>
    <source>
        <strain evidence="10">BWB3-3</strain>
    </source>
</reference>
<keyword evidence="7" id="KW-0275">Fatty acid biosynthesis</keyword>
<keyword evidence="3" id="KW-0378">Hydrolase</keyword>
<keyword evidence="4" id="KW-0276">Fatty acid metabolism</keyword>
<evidence type="ECO:0000256" key="5">
    <source>
        <dbReference type="ARBA" id="ARBA00022946"/>
    </source>
</evidence>
<dbReference type="GO" id="GO:0000036">
    <property type="term" value="F:acyl carrier activity"/>
    <property type="evidence" value="ECO:0007669"/>
    <property type="project" value="TreeGrafter"/>
</dbReference>
<dbReference type="InterPro" id="IPR049427">
    <property type="entry name" value="Acyl-ACP_TE_C"/>
</dbReference>
<sequence length="245" mass="28099">MATKFTEKHEIQFYECDVTGKLTLPMLLNIVIKTSESQSEALGRGSDFVNSLGLGWVITQHEMTITRLPKTEELVSVTTEATSYNKYFCYRNFWIHDESGQECVAISSTFVLMDLTTRKMTSVPLDIIEAYDCEKITKILRGTKISSLEDDSDAREYRVRFSDIDGNKHVNNSRYLDWMVDSLAYKFLTSHEPTFVNIRFDKELAYGNSVTSHWQEASGEQLISKHRIKLDGTLCAEANISWRSM</sequence>
<accession>A0A940PCN0</accession>
<feature type="domain" description="Acyl-ACP thioesterase N-terminal hotdog" evidence="8">
    <location>
        <begin position="3"/>
        <end position="131"/>
    </location>
</feature>
<dbReference type="RefSeq" id="WP_209527573.1">
    <property type="nucleotide sequence ID" value="NZ_JAEEGA010000006.1"/>
</dbReference>
<evidence type="ECO:0000256" key="7">
    <source>
        <dbReference type="ARBA" id="ARBA00023160"/>
    </source>
</evidence>
<keyword evidence="5" id="KW-0809">Transit peptide</keyword>
<dbReference type="Gene3D" id="3.10.129.10">
    <property type="entry name" value="Hotdog Thioesterase"/>
    <property type="match status" value="1"/>
</dbReference>
<dbReference type="SUPFAM" id="SSF54637">
    <property type="entry name" value="Thioesterase/thiol ester dehydrase-isomerase"/>
    <property type="match status" value="2"/>
</dbReference>
<dbReference type="EMBL" id="JAEEGA010000006">
    <property type="protein sequence ID" value="MBP1041538.1"/>
    <property type="molecule type" value="Genomic_DNA"/>
</dbReference>
<dbReference type="CDD" id="cd00586">
    <property type="entry name" value="4HBT"/>
    <property type="match status" value="2"/>
</dbReference>
<dbReference type="InterPro" id="IPR045023">
    <property type="entry name" value="FATA/B"/>
</dbReference>
<evidence type="ECO:0000259" key="8">
    <source>
        <dbReference type="Pfam" id="PF01643"/>
    </source>
</evidence>
<comment type="caution">
    <text evidence="10">The sequence shown here is derived from an EMBL/GenBank/DDBJ whole genome shotgun (WGS) entry which is preliminary data.</text>
</comment>
<evidence type="ECO:0000313" key="10">
    <source>
        <dbReference type="EMBL" id="MBP1041538.1"/>
    </source>
</evidence>
<dbReference type="Pfam" id="PF20791">
    <property type="entry name" value="Acyl-ACP_TE_C"/>
    <property type="match status" value="1"/>
</dbReference>
<evidence type="ECO:0000256" key="1">
    <source>
        <dbReference type="ARBA" id="ARBA00006500"/>
    </source>
</evidence>
<evidence type="ECO:0000256" key="3">
    <source>
        <dbReference type="ARBA" id="ARBA00022801"/>
    </source>
</evidence>
<evidence type="ECO:0000256" key="6">
    <source>
        <dbReference type="ARBA" id="ARBA00023098"/>
    </source>
</evidence>
<evidence type="ECO:0000313" key="11">
    <source>
        <dbReference type="Proteomes" id="UP000674938"/>
    </source>
</evidence>
<gene>
    <name evidence="10" type="ORF">I6N95_11025</name>
</gene>
<comment type="similarity">
    <text evidence="1">Belongs to the acyl-ACP thioesterase family.</text>
</comment>
<protein>
    <submittedName>
        <fullName evidence="10">Acyl-[acyl-carrier-protein] thioesterase</fullName>
    </submittedName>
</protein>